<evidence type="ECO:0000256" key="13">
    <source>
        <dbReference type="ARBA" id="ARBA00030600"/>
    </source>
</evidence>
<dbReference type="GO" id="GO:0009372">
    <property type="term" value="P:quorum sensing"/>
    <property type="evidence" value="ECO:0007669"/>
    <property type="project" value="UniProtKB-KW"/>
</dbReference>
<dbReference type="GO" id="GO:0005506">
    <property type="term" value="F:iron ion binding"/>
    <property type="evidence" value="ECO:0007669"/>
    <property type="project" value="InterPro"/>
</dbReference>
<evidence type="ECO:0000256" key="14">
    <source>
        <dbReference type="ARBA" id="ARBA00031777"/>
    </source>
</evidence>
<protein>
    <recommendedName>
        <fullName evidence="6">S-ribosylhomocysteine lyase</fullName>
        <ecNumber evidence="5">4.4.1.21</ecNumber>
    </recommendedName>
    <alternativeName>
        <fullName evidence="13">AI-2 synthesis protein</fullName>
    </alternativeName>
    <alternativeName>
        <fullName evidence="14">Autoinducer-2 production protein LuxS</fullName>
    </alternativeName>
</protein>
<dbReference type="InterPro" id="IPR003815">
    <property type="entry name" value="S-ribosylhomocysteinase"/>
</dbReference>
<proteinExistence type="inferred from homology"/>
<comment type="function">
    <text evidence="12">Involved in the synthesis of autoinducer 2 (AI-2) which is secreted by bacteria and is used to communicate both the cell density and the metabolic potential of the environment. The regulation of gene expression in response to changes in cell density is called quorum sensing. Catalyzes the transformation of S-ribosylhomocysteine (RHC) to homocysteine (HC) and 4,5-dihydroxy-2,3-pentadione (DPD).</text>
</comment>
<evidence type="ECO:0000256" key="8">
    <source>
        <dbReference type="ARBA" id="ARBA00022723"/>
    </source>
</evidence>
<keyword evidence="8" id="KW-0479">Metal-binding</keyword>
<evidence type="ECO:0000256" key="4">
    <source>
        <dbReference type="ARBA" id="ARBA00011738"/>
    </source>
</evidence>
<comment type="caution">
    <text evidence="15">The sequence shown here is derived from an EMBL/GenBank/DDBJ whole genome shotgun (WGS) entry which is preliminary data.</text>
</comment>
<dbReference type="InterPro" id="IPR037005">
    <property type="entry name" value="LuxS_sf"/>
</dbReference>
<organism evidence="15 16">
    <name type="scientific">Campylobacter gracilis RM3268</name>
    <dbReference type="NCBI Taxonomy" id="553220"/>
    <lineage>
        <taxon>Bacteria</taxon>
        <taxon>Pseudomonadati</taxon>
        <taxon>Campylobacterota</taxon>
        <taxon>Epsilonproteobacteria</taxon>
        <taxon>Campylobacterales</taxon>
        <taxon>Campylobacteraceae</taxon>
        <taxon>Campylobacter</taxon>
    </lineage>
</organism>
<evidence type="ECO:0000256" key="3">
    <source>
        <dbReference type="ARBA" id="ARBA00007311"/>
    </source>
</evidence>
<comment type="subunit">
    <text evidence="4">Homodimer.</text>
</comment>
<gene>
    <name evidence="15" type="ORF">CAMGR0001_0370</name>
</gene>
<evidence type="ECO:0000313" key="15">
    <source>
        <dbReference type="EMBL" id="EEV17540.1"/>
    </source>
</evidence>
<evidence type="ECO:0000256" key="1">
    <source>
        <dbReference type="ARBA" id="ARBA00000297"/>
    </source>
</evidence>
<dbReference type="eggNOG" id="COG1854">
    <property type="taxonomic scope" value="Bacteria"/>
</dbReference>
<dbReference type="Gene3D" id="3.30.1360.80">
    <property type="entry name" value="S-ribosylhomocysteinase (LuxS)"/>
    <property type="match status" value="1"/>
</dbReference>
<dbReference type="SUPFAM" id="SSF63411">
    <property type="entry name" value="LuxS/MPP-like metallohydrolase"/>
    <property type="match status" value="1"/>
</dbReference>
<evidence type="ECO:0000256" key="9">
    <source>
        <dbReference type="ARBA" id="ARBA00022929"/>
    </source>
</evidence>
<evidence type="ECO:0000256" key="11">
    <source>
        <dbReference type="ARBA" id="ARBA00023239"/>
    </source>
</evidence>
<keyword evidence="10" id="KW-0408">Iron</keyword>
<name>C8PHC6_9BACT</name>
<evidence type="ECO:0000256" key="7">
    <source>
        <dbReference type="ARBA" id="ARBA00022654"/>
    </source>
</evidence>
<evidence type="ECO:0000256" key="12">
    <source>
        <dbReference type="ARBA" id="ARBA00024654"/>
    </source>
</evidence>
<reference evidence="15 16" key="1">
    <citation type="submission" date="2009-07" db="EMBL/GenBank/DDBJ databases">
        <authorList>
            <person name="Madupu R."/>
            <person name="Sebastian Y."/>
            <person name="Durkin A.S."/>
            <person name="Torralba M."/>
            <person name="Methe B."/>
            <person name="Sutton G.G."/>
            <person name="Strausberg R.L."/>
            <person name="Nelson K.E."/>
        </authorList>
    </citation>
    <scope>NUCLEOTIDE SEQUENCE [LARGE SCALE GENOMIC DNA]</scope>
    <source>
        <strain evidence="15 16">RM3268</strain>
    </source>
</reference>
<dbReference type="EC" id="4.4.1.21" evidence="5"/>
<keyword evidence="7" id="KW-0673">Quorum sensing</keyword>
<dbReference type="Pfam" id="PF02664">
    <property type="entry name" value="LuxS"/>
    <property type="match status" value="1"/>
</dbReference>
<evidence type="ECO:0000313" key="16">
    <source>
        <dbReference type="Proteomes" id="UP000005709"/>
    </source>
</evidence>
<keyword evidence="11" id="KW-0456">Lyase</keyword>
<dbReference type="InterPro" id="IPR011249">
    <property type="entry name" value="Metalloenz_LuxS/M16"/>
</dbReference>
<dbReference type="Proteomes" id="UP000005709">
    <property type="component" value="Unassembled WGS sequence"/>
</dbReference>
<evidence type="ECO:0000256" key="5">
    <source>
        <dbReference type="ARBA" id="ARBA00012240"/>
    </source>
</evidence>
<comment type="cofactor">
    <cofactor evidence="2">
        <name>Fe cation</name>
        <dbReference type="ChEBI" id="CHEBI:24875"/>
    </cofactor>
</comment>
<sequence length="56" mass="6087">MLLKPNINITTAWSASMKGYILGVGSQAEIPELNKFQCGTFAMHSLAEAKQIAQMC</sequence>
<comment type="catalytic activity">
    <reaction evidence="1">
        <text>S-(5-deoxy-D-ribos-5-yl)-L-homocysteine = (S)-4,5-dihydroxypentane-2,3-dione + L-homocysteine</text>
        <dbReference type="Rhea" id="RHEA:17753"/>
        <dbReference type="ChEBI" id="CHEBI:29484"/>
        <dbReference type="ChEBI" id="CHEBI:58195"/>
        <dbReference type="ChEBI" id="CHEBI:58199"/>
        <dbReference type="EC" id="4.4.1.21"/>
    </reaction>
</comment>
<dbReference type="GO" id="GO:0043768">
    <property type="term" value="F:S-ribosylhomocysteine lyase activity"/>
    <property type="evidence" value="ECO:0007669"/>
    <property type="project" value="UniProtKB-EC"/>
</dbReference>
<evidence type="ECO:0000256" key="2">
    <source>
        <dbReference type="ARBA" id="ARBA00001962"/>
    </source>
</evidence>
<accession>C8PHC6</accession>
<keyword evidence="9" id="KW-0071">Autoinducer synthesis</keyword>
<keyword evidence="16" id="KW-1185">Reference proteome</keyword>
<comment type="similarity">
    <text evidence="3">Belongs to the LuxS family.</text>
</comment>
<dbReference type="EMBL" id="ACYG01000024">
    <property type="protein sequence ID" value="EEV17540.1"/>
    <property type="molecule type" value="Genomic_DNA"/>
</dbReference>
<dbReference type="AlphaFoldDB" id="C8PHC6"/>
<evidence type="ECO:0000256" key="10">
    <source>
        <dbReference type="ARBA" id="ARBA00023004"/>
    </source>
</evidence>
<evidence type="ECO:0000256" key="6">
    <source>
        <dbReference type="ARBA" id="ARBA00015130"/>
    </source>
</evidence>